<dbReference type="InterPro" id="IPR052942">
    <property type="entry name" value="LPS_cholinephosphotransferase"/>
</dbReference>
<evidence type="ECO:0000313" key="3">
    <source>
        <dbReference type="Proteomes" id="UP000823863"/>
    </source>
</evidence>
<sequence>MRAVHEASLEILKEIDRICRKYKIRYGLDAGTLIGAVRHHGFIPWDDDADVAMTRSQYEAFRKVAARELPEHMELLEPDSFRGGKAFYDFTPRIIYKNSRCHGDTPEMAFYEGKLNHIWVDLFTIDRLPAGKLGAWWTKFLQKAVYGLAMGHRFHLDFGKYTPLQKVMVAGLAGVGRLIPMKAIFRLQDAISKKDRKSRGRLRYYSTYQPDFMYVTVDKDWCDRVEDMDFEDTRLMVPRGWDPILTEVYGDYMKLPPKEKRVPTHSTQEIQIWRQRKGPEGCNGQESFSCGIRLQ</sequence>
<dbReference type="InterPro" id="IPR007074">
    <property type="entry name" value="LicD/FKTN/FKRP_NTP_transf"/>
</dbReference>
<dbReference type="EMBL" id="DWWB01000040">
    <property type="protein sequence ID" value="HJC66554.1"/>
    <property type="molecule type" value="Genomic_DNA"/>
</dbReference>
<dbReference type="PANTHER" id="PTHR43404">
    <property type="entry name" value="LIPOPOLYSACCHARIDE CHOLINEPHOSPHOTRANSFERASE LICD"/>
    <property type="match status" value="1"/>
</dbReference>
<dbReference type="GO" id="GO:0009100">
    <property type="term" value="P:glycoprotein metabolic process"/>
    <property type="evidence" value="ECO:0007669"/>
    <property type="project" value="UniProtKB-ARBA"/>
</dbReference>
<name>A0A9D2PSY5_9FIRM</name>
<feature type="domain" description="LicD/FKTN/FKRP nucleotidyltransferase" evidence="1">
    <location>
        <begin position="19"/>
        <end position="250"/>
    </location>
</feature>
<dbReference type="Pfam" id="PF04991">
    <property type="entry name" value="LicD"/>
    <property type="match status" value="1"/>
</dbReference>
<reference evidence="2" key="2">
    <citation type="submission" date="2021-04" db="EMBL/GenBank/DDBJ databases">
        <authorList>
            <person name="Gilroy R."/>
        </authorList>
    </citation>
    <scope>NUCLEOTIDE SEQUENCE</scope>
    <source>
        <strain evidence="2">CHK198-12963</strain>
    </source>
</reference>
<comment type="caution">
    <text evidence="2">The sequence shown here is derived from an EMBL/GenBank/DDBJ whole genome shotgun (WGS) entry which is preliminary data.</text>
</comment>
<organism evidence="2 3">
    <name type="scientific">Candidatus Enterocloster excrementigallinarum</name>
    <dbReference type="NCBI Taxonomy" id="2838558"/>
    <lineage>
        <taxon>Bacteria</taxon>
        <taxon>Bacillati</taxon>
        <taxon>Bacillota</taxon>
        <taxon>Clostridia</taxon>
        <taxon>Lachnospirales</taxon>
        <taxon>Lachnospiraceae</taxon>
        <taxon>Enterocloster</taxon>
    </lineage>
</organism>
<dbReference type="Proteomes" id="UP000823863">
    <property type="component" value="Unassembled WGS sequence"/>
</dbReference>
<gene>
    <name evidence="2" type="ORF">H9931_07535</name>
</gene>
<accession>A0A9D2PSY5</accession>
<reference evidence="2" key="1">
    <citation type="journal article" date="2021" name="PeerJ">
        <title>Extensive microbial diversity within the chicken gut microbiome revealed by metagenomics and culture.</title>
        <authorList>
            <person name="Gilroy R."/>
            <person name="Ravi A."/>
            <person name="Getino M."/>
            <person name="Pursley I."/>
            <person name="Horton D.L."/>
            <person name="Alikhan N.F."/>
            <person name="Baker D."/>
            <person name="Gharbi K."/>
            <person name="Hall N."/>
            <person name="Watson M."/>
            <person name="Adriaenssens E.M."/>
            <person name="Foster-Nyarko E."/>
            <person name="Jarju S."/>
            <person name="Secka A."/>
            <person name="Antonio M."/>
            <person name="Oren A."/>
            <person name="Chaudhuri R.R."/>
            <person name="La Ragione R."/>
            <person name="Hildebrand F."/>
            <person name="Pallen M.J."/>
        </authorList>
    </citation>
    <scope>NUCLEOTIDE SEQUENCE</scope>
    <source>
        <strain evidence="2">CHK198-12963</strain>
    </source>
</reference>
<evidence type="ECO:0000259" key="1">
    <source>
        <dbReference type="Pfam" id="PF04991"/>
    </source>
</evidence>
<evidence type="ECO:0000313" key="2">
    <source>
        <dbReference type="EMBL" id="HJC66554.1"/>
    </source>
</evidence>
<proteinExistence type="predicted"/>
<protein>
    <submittedName>
        <fullName evidence="2">LicD family protein</fullName>
    </submittedName>
</protein>
<dbReference type="PANTHER" id="PTHR43404:SF2">
    <property type="entry name" value="LIPOPOLYSACCHARIDE CHOLINEPHOSPHOTRANSFERASE LICD"/>
    <property type="match status" value="1"/>
</dbReference>
<dbReference type="AlphaFoldDB" id="A0A9D2PSY5"/>